<dbReference type="InterPro" id="IPR058407">
    <property type="entry name" value="DUF8094"/>
</dbReference>
<reference evidence="4 5" key="1">
    <citation type="submission" date="2019-06" db="EMBL/GenBank/DDBJ databases">
        <title>Sequencing the genomes of 1000 actinobacteria strains.</title>
        <authorList>
            <person name="Klenk H.-P."/>
        </authorList>
    </citation>
    <scope>NUCLEOTIDE SEQUENCE [LARGE SCALE GENOMIC DNA]</scope>
    <source>
        <strain evidence="4 5">DSM 21947</strain>
    </source>
</reference>
<keyword evidence="2" id="KW-1133">Transmembrane helix</keyword>
<evidence type="ECO:0000259" key="3">
    <source>
        <dbReference type="Pfam" id="PF26366"/>
    </source>
</evidence>
<dbReference type="EMBL" id="VFRA01000001">
    <property type="protein sequence ID" value="TQO20931.1"/>
    <property type="molecule type" value="Genomic_DNA"/>
</dbReference>
<comment type="caution">
    <text evidence="4">The sequence shown here is derived from an EMBL/GenBank/DDBJ whole genome shotgun (WGS) entry which is preliminary data.</text>
</comment>
<name>A0A8H2PUV5_9MICO</name>
<sequence>MRFVLAIVSFLLAAVMIGFGIAQQTILATPDEVTVSAETDNAAPLTVVNGDAFTAYSGNQTISATGPGRIVAAYGRTSDVMAWVGDASHNMVTIDPESGELVTELVRGSEQEVPDPYESDLWLENYTADLELALTVKIPSDVSFLLAADGVEPAPNKVSLSWSLDNATPWATPLILGGAAMLLLGLIFLMWAVHHVRRAGGPRRKPQKMPKVPKKPRYKPSKRSIPPSERSRVTATTRLAVPAVLLGALILSGCTTASPPTASEDATAPTPTPASTPAEGDTASPAASVRQVEKIVARVSAVAREADESRDADLITTRFGEAALEYRLANYTMRAEDSAIASPVAIPDGPVQLTLPQQTDSWPRTVFTIILDETDTTVAPIALFLEQASPRESYKVNYSMNLEPSVVFPDVVAASVGTSRLAADSGLLRSSPTEVALDYAEILEQDVESDSYLDFQSEGDSLRVNVGLAVKNQEKADLSSTATLTYGHALGSADPIAMATIDAGAIVAVHLYETKVAKPKEEGSAVTFSGQTKALSGISITETGIESTYGDQLLFYVPAAGSGEKIVLLGYTQGLVAASELN</sequence>
<dbReference type="AlphaFoldDB" id="A0A8H2PUV5"/>
<protein>
    <recommendedName>
        <fullName evidence="3">DUF8094 domain-containing protein</fullName>
    </recommendedName>
</protein>
<feature type="region of interest" description="Disordered" evidence="1">
    <location>
        <begin position="257"/>
        <end position="289"/>
    </location>
</feature>
<evidence type="ECO:0000313" key="5">
    <source>
        <dbReference type="Proteomes" id="UP000316560"/>
    </source>
</evidence>
<evidence type="ECO:0000256" key="1">
    <source>
        <dbReference type="SAM" id="MobiDB-lite"/>
    </source>
</evidence>
<proteinExistence type="predicted"/>
<feature type="compositionally biased region" description="Low complexity" evidence="1">
    <location>
        <begin position="257"/>
        <end position="278"/>
    </location>
</feature>
<feature type="transmembrane region" description="Helical" evidence="2">
    <location>
        <begin position="170"/>
        <end position="193"/>
    </location>
</feature>
<feature type="domain" description="DUF8094" evidence="3">
    <location>
        <begin position="284"/>
        <end position="579"/>
    </location>
</feature>
<dbReference type="RefSeq" id="WP_246078215.1">
    <property type="nucleotide sequence ID" value="NZ_VFRA01000001.1"/>
</dbReference>
<evidence type="ECO:0000256" key="2">
    <source>
        <dbReference type="SAM" id="Phobius"/>
    </source>
</evidence>
<feature type="compositionally biased region" description="Basic residues" evidence="1">
    <location>
        <begin position="199"/>
        <end position="222"/>
    </location>
</feature>
<keyword evidence="5" id="KW-1185">Reference proteome</keyword>
<organism evidence="4 5">
    <name type="scientific">Rhodoglobus vestalii</name>
    <dbReference type="NCBI Taxonomy" id="193384"/>
    <lineage>
        <taxon>Bacteria</taxon>
        <taxon>Bacillati</taxon>
        <taxon>Actinomycetota</taxon>
        <taxon>Actinomycetes</taxon>
        <taxon>Micrococcales</taxon>
        <taxon>Microbacteriaceae</taxon>
        <taxon>Rhodoglobus</taxon>
    </lineage>
</organism>
<evidence type="ECO:0000313" key="4">
    <source>
        <dbReference type="EMBL" id="TQO20931.1"/>
    </source>
</evidence>
<feature type="region of interest" description="Disordered" evidence="1">
    <location>
        <begin position="199"/>
        <end position="233"/>
    </location>
</feature>
<keyword evidence="2" id="KW-0812">Transmembrane</keyword>
<accession>A0A8H2PUV5</accession>
<dbReference type="Pfam" id="PF26366">
    <property type="entry name" value="DUF8094"/>
    <property type="match status" value="1"/>
</dbReference>
<keyword evidence="2" id="KW-0472">Membrane</keyword>
<dbReference type="Proteomes" id="UP000316560">
    <property type="component" value="Unassembled WGS sequence"/>
</dbReference>
<gene>
    <name evidence="4" type="ORF">FB472_2587</name>
</gene>